<evidence type="ECO:0000313" key="4">
    <source>
        <dbReference type="Proteomes" id="UP000823486"/>
    </source>
</evidence>
<comment type="caution">
    <text evidence="3">The sequence shown here is derived from an EMBL/GenBank/DDBJ whole genome shotgun (WGS) entry which is preliminary data.</text>
</comment>
<name>A0ABS2QLR0_9BACI</name>
<evidence type="ECO:0000256" key="1">
    <source>
        <dbReference type="ARBA" id="ARBA00022553"/>
    </source>
</evidence>
<sequence length="281" mass="32211">MSDYEQALYEHIIQNSAEISKKWFENREFTKGSIYSTDASHQIQKTLKEQHIYTIETIASGFLEEPSIFQQNLGKWINIVVNSRVEHGTPIYEFLSALSRTRQLIWTVVEEYSLKHEHIDKQRIIKWSALYQATMDRLINEFTRRYHSATSIRILSQQQLLDEIDSPIIPVVDAVAVLPIIGFVDETRAATLLETVPEKCMKENITYLVIDVSGVNNIDTLVANQFYRLTEVLNLLGITPIVSGISPEIAITAVRLGIVFDRTKTYSNLKQALLHFGVRKI</sequence>
<dbReference type="EMBL" id="JAFBFI010000016">
    <property type="protein sequence ID" value="MBM7693945.1"/>
    <property type="molecule type" value="Genomic_DNA"/>
</dbReference>
<organism evidence="3 4">
    <name type="scientific">Peribacillus deserti</name>
    <dbReference type="NCBI Taxonomy" id="673318"/>
    <lineage>
        <taxon>Bacteria</taxon>
        <taxon>Bacillati</taxon>
        <taxon>Bacillota</taxon>
        <taxon>Bacilli</taxon>
        <taxon>Bacillales</taxon>
        <taxon>Bacillaceae</taxon>
        <taxon>Peribacillus</taxon>
    </lineage>
</organism>
<proteinExistence type="predicted"/>
<dbReference type="InterPro" id="IPR036513">
    <property type="entry name" value="STAS_dom_sf"/>
</dbReference>
<accession>A0ABS2QLR0</accession>
<dbReference type="Pfam" id="PF01740">
    <property type="entry name" value="STAS"/>
    <property type="match status" value="1"/>
</dbReference>
<reference evidence="3 4" key="1">
    <citation type="submission" date="2021-01" db="EMBL/GenBank/DDBJ databases">
        <title>Genomic Encyclopedia of Type Strains, Phase IV (KMG-IV): sequencing the most valuable type-strain genomes for metagenomic binning, comparative biology and taxonomic classification.</title>
        <authorList>
            <person name="Goeker M."/>
        </authorList>
    </citation>
    <scope>NUCLEOTIDE SEQUENCE [LARGE SCALE GENOMIC DNA]</scope>
    <source>
        <strain evidence="3 4">DSM 105482</strain>
    </source>
</reference>
<evidence type="ECO:0000313" key="3">
    <source>
        <dbReference type="EMBL" id="MBM7693945.1"/>
    </source>
</evidence>
<dbReference type="RefSeq" id="WP_204545189.1">
    <property type="nucleotide sequence ID" value="NZ_JAFBFI010000016.1"/>
</dbReference>
<dbReference type="PANTHER" id="PTHR33745">
    <property type="entry name" value="RSBT ANTAGONIST PROTEIN RSBS-RELATED"/>
    <property type="match status" value="1"/>
</dbReference>
<dbReference type="InterPro" id="IPR002645">
    <property type="entry name" value="STAS_dom"/>
</dbReference>
<gene>
    <name evidence="3" type="ORF">JOC77_003389</name>
</gene>
<dbReference type="SUPFAM" id="SSF52091">
    <property type="entry name" value="SpoIIaa-like"/>
    <property type="match status" value="1"/>
</dbReference>
<protein>
    <submittedName>
        <fullName evidence="3">RsbT co-antagonist protein RsbR</fullName>
    </submittedName>
</protein>
<dbReference type="CDD" id="cd07041">
    <property type="entry name" value="STAS_RsbR_RsbS_like"/>
    <property type="match status" value="1"/>
</dbReference>
<evidence type="ECO:0000259" key="2">
    <source>
        <dbReference type="PROSITE" id="PS50801"/>
    </source>
</evidence>
<dbReference type="PANTHER" id="PTHR33745:SF3">
    <property type="entry name" value="RSBT CO-ANTAGONIST PROTEIN RSBRC"/>
    <property type="match status" value="1"/>
</dbReference>
<dbReference type="Proteomes" id="UP000823486">
    <property type="component" value="Unassembled WGS sequence"/>
</dbReference>
<feature type="domain" description="STAS" evidence="2">
    <location>
        <begin position="165"/>
        <end position="276"/>
    </location>
</feature>
<keyword evidence="4" id="KW-1185">Reference proteome</keyword>
<dbReference type="InterPro" id="IPR051932">
    <property type="entry name" value="Bact_StressResp_Reg"/>
</dbReference>
<keyword evidence="1" id="KW-0597">Phosphoprotein</keyword>
<dbReference type="Gene3D" id="3.30.750.24">
    <property type="entry name" value="STAS domain"/>
    <property type="match status" value="1"/>
</dbReference>
<dbReference type="PROSITE" id="PS50801">
    <property type="entry name" value="STAS"/>
    <property type="match status" value="1"/>
</dbReference>